<dbReference type="InterPro" id="IPR002376">
    <property type="entry name" value="Formyl_transf_N"/>
</dbReference>
<dbReference type="InterPro" id="IPR005794">
    <property type="entry name" value="Fmt"/>
</dbReference>
<evidence type="ECO:0000256" key="1">
    <source>
        <dbReference type="ARBA" id="ARBA00010699"/>
    </source>
</evidence>
<dbReference type="InterPro" id="IPR036477">
    <property type="entry name" value="Formyl_transf_N_sf"/>
</dbReference>
<comment type="catalytic activity">
    <reaction evidence="5">
        <text>L-methionyl-tRNA(fMet) + (6R)-10-formyltetrahydrofolate = N-formyl-L-methionyl-tRNA(fMet) + (6S)-5,6,7,8-tetrahydrofolate + H(+)</text>
        <dbReference type="Rhea" id="RHEA:24380"/>
        <dbReference type="Rhea" id="RHEA-COMP:9952"/>
        <dbReference type="Rhea" id="RHEA-COMP:9953"/>
        <dbReference type="ChEBI" id="CHEBI:15378"/>
        <dbReference type="ChEBI" id="CHEBI:57453"/>
        <dbReference type="ChEBI" id="CHEBI:78530"/>
        <dbReference type="ChEBI" id="CHEBI:78844"/>
        <dbReference type="ChEBI" id="CHEBI:195366"/>
        <dbReference type="EC" id="2.1.2.9"/>
    </reaction>
</comment>
<evidence type="ECO:0000256" key="2">
    <source>
        <dbReference type="ARBA" id="ARBA00012261"/>
    </source>
</evidence>
<evidence type="ECO:0000313" key="8">
    <source>
        <dbReference type="EMBL" id="GAP00073.1"/>
    </source>
</evidence>
<dbReference type="HAMAP" id="MF_00182">
    <property type="entry name" value="Formyl_trans"/>
    <property type="match status" value="1"/>
</dbReference>
<evidence type="ECO:0000313" key="9">
    <source>
        <dbReference type="Proteomes" id="UP000253891"/>
    </source>
</evidence>
<dbReference type="SUPFAM" id="SSF50486">
    <property type="entry name" value="FMT C-terminal domain-like"/>
    <property type="match status" value="1"/>
</dbReference>
<dbReference type="InterPro" id="IPR001555">
    <property type="entry name" value="GART_AS"/>
</dbReference>
<sequence length="324" mass="34679">MTYRVVFMGTPQFAVPLLEALVADNQYDVLAAVTQPDRPQGRKQKLTPSPVKEAALALNLPVLQPEKISGSEEMDQILAMEPDFIVTAAFGQFLPEKLLDAAKVAAVNAHASLLPKYRGGAPVHFAIMNGDKETGVSLMYMVKKMDAGDVIDVVKVPIEAEDNVGTMFDKLSQAAAPLVLANLPKLAAGTASATPQDPDQVTFSPNIARDQQNLNFATETAEKLNNHIRGLYPTHPAHAMVGDDKFKLVATTPLDETTTAAPGVITVRDKKHLVVAAANGSQLQIDQLQPAGKSVMAISAYLNGAGQKYSVGDQWINIEESNAK</sequence>
<comment type="similarity">
    <text evidence="1 5">Belongs to the Fmt family.</text>
</comment>
<feature type="domain" description="Formyl transferase N-terminal" evidence="6">
    <location>
        <begin position="4"/>
        <end position="175"/>
    </location>
</feature>
<evidence type="ECO:0000256" key="5">
    <source>
        <dbReference type="HAMAP-Rule" id="MF_00182"/>
    </source>
</evidence>
<dbReference type="Gene3D" id="3.40.50.12230">
    <property type="match status" value="1"/>
</dbReference>
<dbReference type="SUPFAM" id="SSF53328">
    <property type="entry name" value="Formyltransferase"/>
    <property type="match status" value="1"/>
</dbReference>
<dbReference type="CDD" id="cd08704">
    <property type="entry name" value="Met_tRNA_FMT_C"/>
    <property type="match status" value="1"/>
</dbReference>
<dbReference type="InterPro" id="IPR005793">
    <property type="entry name" value="Formyl_trans_C"/>
</dbReference>
<dbReference type="InterPro" id="IPR041711">
    <property type="entry name" value="Met-tRNA-FMT_N"/>
</dbReference>
<accession>A0A0K8MI04</accession>
<feature type="domain" description="Formyl transferase C-terminal" evidence="7">
    <location>
        <begin position="207"/>
        <end position="305"/>
    </location>
</feature>
<dbReference type="EMBL" id="DF968005">
    <property type="protein sequence ID" value="GAP00073.1"/>
    <property type="molecule type" value="Genomic_DNA"/>
</dbReference>
<keyword evidence="3 5" id="KW-0808">Transferase</keyword>
<dbReference type="GO" id="GO:0004479">
    <property type="term" value="F:methionyl-tRNA formyltransferase activity"/>
    <property type="evidence" value="ECO:0007669"/>
    <property type="project" value="UniProtKB-UniRule"/>
</dbReference>
<keyword evidence="4 5" id="KW-0648">Protein biosynthesis</keyword>
<dbReference type="GO" id="GO:0005829">
    <property type="term" value="C:cytosol"/>
    <property type="evidence" value="ECO:0007669"/>
    <property type="project" value="TreeGrafter"/>
</dbReference>
<reference evidence="8 9" key="1">
    <citation type="journal article" date="2015" name="BMC Genomics">
        <title>Comparative genomics of Fructobacillus spp. and Leuconostoc spp. reveals niche-specific evolution of Fructobacillus spp.</title>
        <authorList>
            <person name="Endo A."/>
            <person name="Tanizawa Y."/>
            <person name="Tanaka N."/>
            <person name="Maeno S."/>
            <person name="Kumar H."/>
            <person name="Shiwa Y."/>
            <person name="Okada S."/>
            <person name="Yoshikawa H."/>
            <person name="Dicks L."/>
            <person name="Nakagawa J."/>
            <person name="Arita M."/>
        </authorList>
    </citation>
    <scope>NUCLEOTIDE SEQUENCE [LARGE SCALE GENOMIC DNA]</scope>
    <source>
        <strain evidence="8 9">JCM 12225</strain>
    </source>
</reference>
<name>A0A0K8MI04_9LACO</name>
<evidence type="ECO:0000259" key="6">
    <source>
        <dbReference type="Pfam" id="PF00551"/>
    </source>
</evidence>
<gene>
    <name evidence="5" type="primary">fmt</name>
    <name evidence="8" type="ORF">FFIC_280780</name>
</gene>
<evidence type="ECO:0000256" key="4">
    <source>
        <dbReference type="ARBA" id="ARBA00022917"/>
    </source>
</evidence>
<dbReference type="NCBIfam" id="TIGR00460">
    <property type="entry name" value="fmt"/>
    <property type="match status" value="1"/>
</dbReference>
<protein>
    <recommendedName>
        <fullName evidence="2 5">Methionyl-tRNA formyltransferase</fullName>
        <ecNumber evidence="2 5">2.1.2.9</ecNumber>
    </recommendedName>
</protein>
<dbReference type="InterPro" id="IPR044135">
    <property type="entry name" value="Met-tRNA-FMT_C"/>
</dbReference>
<organism evidence="8 9">
    <name type="scientific">Fructobacillus ficulneus</name>
    <dbReference type="NCBI Taxonomy" id="157463"/>
    <lineage>
        <taxon>Bacteria</taxon>
        <taxon>Bacillati</taxon>
        <taxon>Bacillota</taxon>
        <taxon>Bacilli</taxon>
        <taxon>Lactobacillales</taxon>
        <taxon>Lactobacillaceae</taxon>
        <taxon>Fructobacillus</taxon>
    </lineage>
</organism>
<dbReference type="OrthoDB" id="9802815at2"/>
<dbReference type="PROSITE" id="PS00373">
    <property type="entry name" value="GART"/>
    <property type="match status" value="1"/>
</dbReference>
<dbReference type="Pfam" id="PF02911">
    <property type="entry name" value="Formyl_trans_C"/>
    <property type="match status" value="1"/>
</dbReference>
<dbReference type="EC" id="2.1.2.9" evidence="2 5"/>
<feature type="binding site" evidence="5">
    <location>
        <begin position="112"/>
        <end position="115"/>
    </location>
    <ligand>
        <name>(6S)-5,6,7,8-tetrahydrofolate</name>
        <dbReference type="ChEBI" id="CHEBI:57453"/>
    </ligand>
</feature>
<dbReference type="PANTHER" id="PTHR11138:SF5">
    <property type="entry name" value="METHIONYL-TRNA FORMYLTRANSFERASE, MITOCHONDRIAL"/>
    <property type="match status" value="1"/>
</dbReference>
<proteinExistence type="inferred from homology"/>
<dbReference type="CDD" id="cd08646">
    <property type="entry name" value="FMT_core_Met-tRNA-FMT_N"/>
    <property type="match status" value="1"/>
</dbReference>
<dbReference type="PANTHER" id="PTHR11138">
    <property type="entry name" value="METHIONYL-TRNA FORMYLTRANSFERASE"/>
    <property type="match status" value="1"/>
</dbReference>
<dbReference type="Pfam" id="PF00551">
    <property type="entry name" value="Formyl_trans_N"/>
    <property type="match status" value="1"/>
</dbReference>
<dbReference type="Proteomes" id="UP000253891">
    <property type="component" value="Unassembled WGS sequence"/>
</dbReference>
<evidence type="ECO:0000256" key="3">
    <source>
        <dbReference type="ARBA" id="ARBA00022679"/>
    </source>
</evidence>
<dbReference type="AlphaFoldDB" id="A0A0K8MI04"/>
<evidence type="ECO:0000259" key="7">
    <source>
        <dbReference type="Pfam" id="PF02911"/>
    </source>
</evidence>
<dbReference type="InterPro" id="IPR011034">
    <property type="entry name" value="Formyl_transferase-like_C_sf"/>
</dbReference>
<keyword evidence="9" id="KW-1185">Reference proteome</keyword>
<dbReference type="RefSeq" id="WP_061993424.1">
    <property type="nucleotide sequence ID" value="NZ_DF968005.1"/>
</dbReference>
<dbReference type="STRING" id="157463.GCA_001047075_00986"/>
<comment type="function">
    <text evidence="5">Attaches a formyl group to the free amino group of methionyl-tRNA(fMet). The formyl group appears to play a dual role in the initiator identity of N-formylmethionyl-tRNA by promoting its recognition by IF2 and preventing the misappropriation of this tRNA by the elongation apparatus.</text>
</comment>